<organism evidence="1 2">
    <name type="scientific">Botrytis paeoniae</name>
    <dbReference type="NCBI Taxonomy" id="278948"/>
    <lineage>
        <taxon>Eukaryota</taxon>
        <taxon>Fungi</taxon>
        <taxon>Dikarya</taxon>
        <taxon>Ascomycota</taxon>
        <taxon>Pezizomycotina</taxon>
        <taxon>Leotiomycetes</taxon>
        <taxon>Helotiales</taxon>
        <taxon>Sclerotiniaceae</taxon>
        <taxon>Botrytis</taxon>
    </lineage>
</organism>
<accession>A0A4Z1FJ61</accession>
<evidence type="ECO:0000313" key="2">
    <source>
        <dbReference type="Proteomes" id="UP000297910"/>
    </source>
</evidence>
<comment type="caution">
    <text evidence="1">The sequence shown here is derived from an EMBL/GenBank/DDBJ whole genome shotgun (WGS) entry which is preliminary data.</text>
</comment>
<name>A0A4Z1FJ61_9HELO</name>
<protein>
    <submittedName>
        <fullName evidence="1">Uncharacterized protein</fullName>
    </submittedName>
</protein>
<dbReference type="EMBL" id="PQXI01000144">
    <property type="protein sequence ID" value="TGO23089.1"/>
    <property type="molecule type" value="Genomic_DNA"/>
</dbReference>
<sequence>MAFQDPTMTSRHQSAFTEPEKSQILYYHRVNPDLSEMYAAPQVMSKKSAALAGNHRRFSCKFSELKVWKGGVSRPDRQGTLATNHPVVG</sequence>
<keyword evidence="2" id="KW-1185">Reference proteome</keyword>
<gene>
    <name evidence="1" type="ORF">BPAE_0144g00090</name>
</gene>
<reference evidence="1 2" key="1">
    <citation type="submission" date="2017-12" db="EMBL/GenBank/DDBJ databases">
        <title>Comparative genomics of Botrytis spp.</title>
        <authorList>
            <person name="Valero-Jimenez C.A."/>
            <person name="Tapia P."/>
            <person name="Veloso J."/>
            <person name="Silva-Moreno E."/>
            <person name="Staats M."/>
            <person name="Valdes J.H."/>
            <person name="Van Kan J.A.L."/>
        </authorList>
    </citation>
    <scope>NUCLEOTIDE SEQUENCE [LARGE SCALE GENOMIC DNA]</scope>
    <source>
        <strain evidence="1 2">Bp0003</strain>
    </source>
</reference>
<dbReference type="AlphaFoldDB" id="A0A4Z1FJ61"/>
<proteinExistence type="predicted"/>
<dbReference type="Proteomes" id="UP000297910">
    <property type="component" value="Unassembled WGS sequence"/>
</dbReference>
<evidence type="ECO:0000313" key="1">
    <source>
        <dbReference type="EMBL" id="TGO23089.1"/>
    </source>
</evidence>